<keyword evidence="1" id="KW-0472">Membrane</keyword>
<reference evidence="2 3" key="1">
    <citation type="submission" date="2012-04" db="EMBL/GenBank/DDBJ databases">
        <title>The Genome Sequence of Afipia broomeae ATCC 49717.</title>
        <authorList>
            <consortium name="The Broad Institute Genome Sequencing Platform"/>
            <person name="Earl A."/>
            <person name="Ward D."/>
            <person name="Feldgarden M."/>
            <person name="Gevers D."/>
            <person name="Huys G."/>
            <person name="Walker B."/>
            <person name="Young S.K."/>
            <person name="Zeng Q."/>
            <person name="Gargeya S."/>
            <person name="Fitzgerald M."/>
            <person name="Haas B."/>
            <person name="Abouelleil A."/>
            <person name="Alvarado L."/>
            <person name="Arachchi H.M."/>
            <person name="Berlin A."/>
            <person name="Chapman S.B."/>
            <person name="Goldberg J."/>
            <person name="Griggs A."/>
            <person name="Gujja S."/>
            <person name="Hansen M."/>
            <person name="Howarth C."/>
            <person name="Imamovic A."/>
            <person name="Larimer J."/>
            <person name="McCowen C."/>
            <person name="Montmayeur A."/>
            <person name="Murphy C."/>
            <person name="Neiman D."/>
            <person name="Pearson M."/>
            <person name="Priest M."/>
            <person name="Roberts A."/>
            <person name="Saif S."/>
            <person name="Shea T."/>
            <person name="Sisk P."/>
            <person name="Sykes S."/>
            <person name="Wortman J."/>
            <person name="Nusbaum C."/>
            <person name="Birren B."/>
        </authorList>
    </citation>
    <scope>NUCLEOTIDE SEQUENCE [LARGE SCALE GENOMIC DNA]</scope>
    <source>
        <strain evidence="2 3">ATCC 49717</strain>
    </source>
</reference>
<gene>
    <name evidence="2" type="ORF">HMPREF9695_04856</name>
</gene>
<dbReference type="AlphaFoldDB" id="K8P0J0"/>
<feature type="transmembrane region" description="Helical" evidence="1">
    <location>
        <begin position="7"/>
        <end position="27"/>
    </location>
</feature>
<dbReference type="Pfam" id="PF14023">
    <property type="entry name" value="Bestrophin-like"/>
    <property type="match status" value="1"/>
</dbReference>
<keyword evidence="1" id="KW-1133">Transmembrane helix</keyword>
<protein>
    <recommendedName>
        <fullName evidence="4">DUF4239 domain-containing protein</fullName>
    </recommendedName>
</protein>
<evidence type="ECO:0000313" key="2">
    <source>
        <dbReference type="EMBL" id="EKS34946.1"/>
    </source>
</evidence>
<keyword evidence="1" id="KW-0812">Transmembrane</keyword>
<proteinExistence type="predicted"/>
<feature type="transmembrane region" description="Helical" evidence="1">
    <location>
        <begin position="181"/>
        <end position="200"/>
    </location>
</feature>
<dbReference type="HOGENOM" id="CLU_096101_0_0_5"/>
<dbReference type="PATRIC" id="fig|883078.3.peg.5017"/>
<keyword evidence="3" id="KW-1185">Reference proteome</keyword>
<organism evidence="2 3">
    <name type="scientific">Afipia broomeae ATCC 49717</name>
    <dbReference type="NCBI Taxonomy" id="883078"/>
    <lineage>
        <taxon>Bacteria</taxon>
        <taxon>Pseudomonadati</taxon>
        <taxon>Pseudomonadota</taxon>
        <taxon>Alphaproteobacteria</taxon>
        <taxon>Hyphomicrobiales</taxon>
        <taxon>Nitrobacteraceae</taxon>
        <taxon>Afipia</taxon>
    </lineage>
</organism>
<feature type="transmembrane region" description="Helical" evidence="1">
    <location>
        <begin position="39"/>
        <end position="60"/>
    </location>
</feature>
<dbReference type="eggNOG" id="ENOG502ZFQR">
    <property type="taxonomic scope" value="Bacteria"/>
</dbReference>
<dbReference type="RefSeq" id="WP_006023559.1">
    <property type="nucleotide sequence ID" value="NZ_KB375284.1"/>
</dbReference>
<accession>K8P0J0</accession>
<sequence length="252" mass="27966">MFTGAGLIAFIFIFGSAMLGFALRRFLPADHLSDLTGKTVHNIMGVVSLLAALVLGLLVANTKASFDLRNQEVQQFSANLTLLDRELMHFGQDAAKIREMLRTFTAHKIDQLWTDRDAEAASRDAAESVRLLDEIESDLRLFAPANGVHVEGRRNALELIGDLKRTSRLLSVQQINRSPRAFLFAGVFWLSVLFFCRGIFAPFQGTVIAALFLAALSVSIAINLVFDMDHPFTGFVRVSPVPMQQALDWMKP</sequence>
<evidence type="ECO:0000256" key="1">
    <source>
        <dbReference type="SAM" id="Phobius"/>
    </source>
</evidence>
<dbReference type="InterPro" id="IPR025333">
    <property type="entry name" value="DUF4239"/>
</dbReference>
<feature type="transmembrane region" description="Helical" evidence="1">
    <location>
        <begin position="206"/>
        <end position="226"/>
    </location>
</feature>
<dbReference type="Proteomes" id="UP000001096">
    <property type="component" value="Unassembled WGS sequence"/>
</dbReference>
<name>K8P0J0_9BRAD</name>
<dbReference type="EMBL" id="AGWX01000005">
    <property type="protein sequence ID" value="EKS34946.1"/>
    <property type="molecule type" value="Genomic_DNA"/>
</dbReference>
<comment type="caution">
    <text evidence="2">The sequence shown here is derived from an EMBL/GenBank/DDBJ whole genome shotgun (WGS) entry which is preliminary data.</text>
</comment>
<evidence type="ECO:0000313" key="3">
    <source>
        <dbReference type="Proteomes" id="UP000001096"/>
    </source>
</evidence>
<evidence type="ECO:0008006" key="4">
    <source>
        <dbReference type="Google" id="ProtNLM"/>
    </source>
</evidence>